<keyword evidence="1" id="KW-1133">Transmembrane helix</keyword>
<evidence type="ECO:0000313" key="3">
    <source>
        <dbReference type="Proteomes" id="UP001175271"/>
    </source>
</evidence>
<dbReference type="AlphaFoldDB" id="A0AA39GXA2"/>
<dbReference type="EMBL" id="JAUCMV010000005">
    <property type="protein sequence ID" value="KAK0394859.1"/>
    <property type="molecule type" value="Genomic_DNA"/>
</dbReference>
<keyword evidence="1" id="KW-0812">Transmembrane</keyword>
<dbReference type="Proteomes" id="UP001175271">
    <property type="component" value="Unassembled WGS sequence"/>
</dbReference>
<name>A0AA39GXA2_9BILA</name>
<gene>
    <name evidence="2" type="ORF">QR680_000972</name>
</gene>
<reference evidence="2" key="1">
    <citation type="submission" date="2023-06" db="EMBL/GenBank/DDBJ databases">
        <title>Genomic analysis of the entomopathogenic nematode Steinernema hermaphroditum.</title>
        <authorList>
            <person name="Schwarz E.M."/>
            <person name="Heppert J.K."/>
            <person name="Baniya A."/>
            <person name="Schwartz H.T."/>
            <person name="Tan C.-H."/>
            <person name="Antoshechkin I."/>
            <person name="Sternberg P.W."/>
            <person name="Goodrich-Blair H."/>
            <person name="Dillman A.R."/>
        </authorList>
    </citation>
    <scope>NUCLEOTIDE SEQUENCE</scope>
    <source>
        <strain evidence="2">PS9179</strain>
        <tissue evidence="2">Whole animal</tissue>
    </source>
</reference>
<accession>A0AA39GXA2</accession>
<evidence type="ECO:0000256" key="1">
    <source>
        <dbReference type="SAM" id="Phobius"/>
    </source>
</evidence>
<organism evidence="2 3">
    <name type="scientific">Steinernema hermaphroditum</name>
    <dbReference type="NCBI Taxonomy" id="289476"/>
    <lineage>
        <taxon>Eukaryota</taxon>
        <taxon>Metazoa</taxon>
        <taxon>Ecdysozoa</taxon>
        <taxon>Nematoda</taxon>
        <taxon>Chromadorea</taxon>
        <taxon>Rhabditida</taxon>
        <taxon>Tylenchina</taxon>
        <taxon>Panagrolaimomorpha</taxon>
        <taxon>Strongyloidoidea</taxon>
        <taxon>Steinernematidae</taxon>
        <taxon>Steinernema</taxon>
    </lineage>
</organism>
<feature type="transmembrane region" description="Helical" evidence="1">
    <location>
        <begin position="52"/>
        <end position="79"/>
    </location>
</feature>
<comment type="caution">
    <text evidence="2">The sequence shown here is derived from an EMBL/GenBank/DDBJ whole genome shotgun (WGS) entry which is preliminary data.</text>
</comment>
<keyword evidence="1" id="KW-0472">Membrane</keyword>
<sequence>MMRGCNAKRKVADFAIGSSIHDFVTPMLSAFHYSQSGVYELQLKNRYGYRNAWATICFATAVFSTLLLICTLLGLLLVYSNERKQNGVVEGRADMDVHATYNRPNDQWILSGQLLNKIWFAQLETPLSERDVSVRHPARRCSRTWVFEVSDRCRHDGECTDDDLVYCRDRCQRARSYCSVFGRRYSDDWSSLVEVTWSATGRLTLIAIYNSTSSCVLKQLFVTEDHRFVASRRTYTCPFDHSPNQIKAVIGDDSRTVDWLAWTLAVNSHVSLFANAPAHNFSVSYRLKFNAINILGIAANQHQDHSAQIVFGEHGNSNLWLVKTERKKMNLKSRPKLPEDCEPFAMEKDKNESVQILCRNVKNEANQFFVLHLNKTI</sequence>
<keyword evidence="3" id="KW-1185">Reference proteome</keyword>
<protein>
    <submittedName>
        <fullName evidence="2">Uncharacterized protein</fullName>
    </submittedName>
</protein>
<proteinExistence type="predicted"/>
<evidence type="ECO:0000313" key="2">
    <source>
        <dbReference type="EMBL" id="KAK0394859.1"/>
    </source>
</evidence>